<accession>A0A0B6YPE5</accession>
<evidence type="ECO:0000313" key="1">
    <source>
        <dbReference type="EMBL" id="CEK57651.1"/>
    </source>
</evidence>
<gene>
    <name evidence="1" type="primary">ORF30744</name>
</gene>
<organism evidence="1">
    <name type="scientific">Arion vulgaris</name>
    <dbReference type="NCBI Taxonomy" id="1028688"/>
    <lineage>
        <taxon>Eukaryota</taxon>
        <taxon>Metazoa</taxon>
        <taxon>Spiralia</taxon>
        <taxon>Lophotrochozoa</taxon>
        <taxon>Mollusca</taxon>
        <taxon>Gastropoda</taxon>
        <taxon>Heterobranchia</taxon>
        <taxon>Euthyneura</taxon>
        <taxon>Panpulmonata</taxon>
        <taxon>Eupulmonata</taxon>
        <taxon>Stylommatophora</taxon>
        <taxon>Helicina</taxon>
        <taxon>Arionoidea</taxon>
        <taxon>Arionidae</taxon>
        <taxon>Arion</taxon>
    </lineage>
</organism>
<feature type="non-terminal residue" evidence="1">
    <location>
        <position position="1"/>
    </location>
</feature>
<name>A0A0B6YPE5_9EUPU</name>
<proteinExistence type="predicted"/>
<protein>
    <submittedName>
        <fullName evidence="1">Uncharacterized protein</fullName>
    </submittedName>
</protein>
<reference evidence="1" key="1">
    <citation type="submission" date="2014-12" db="EMBL/GenBank/DDBJ databases">
        <title>Insight into the proteome of Arion vulgaris.</title>
        <authorList>
            <person name="Aradska J."/>
            <person name="Bulat T."/>
            <person name="Smidak R."/>
            <person name="Sarate P."/>
            <person name="Gangsoo J."/>
            <person name="Sialana F."/>
            <person name="Bilban M."/>
            <person name="Lubec G."/>
        </authorList>
    </citation>
    <scope>NUCLEOTIDE SEQUENCE</scope>
    <source>
        <tissue evidence="1">Skin</tissue>
    </source>
</reference>
<feature type="non-terminal residue" evidence="1">
    <location>
        <position position="68"/>
    </location>
</feature>
<dbReference type="EMBL" id="HACG01010786">
    <property type="protein sequence ID" value="CEK57651.1"/>
    <property type="molecule type" value="Transcribed_RNA"/>
</dbReference>
<sequence length="68" mass="7365">RFINSVLRCLCHLLDPHPAWMAFHTIGVTLLSDAYRLLTICLVGTDLAGHSGVQGNEHADLLANNAPT</sequence>
<dbReference type="AlphaFoldDB" id="A0A0B6YPE5"/>